<dbReference type="InterPro" id="IPR010401">
    <property type="entry name" value="AGL/Gdb1"/>
</dbReference>
<evidence type="ECO:0000256" key="7">
    <source>
        <dbReference type="ARBA" id="ARBA00020723"/>
    </source>
</evidence>
<keyword evidence="12" id="KW-0320">Glycogen biosynthesis</keyword>
<sequence length="1523" mass="172791">MSQASEKLVVYLLELEDDGSPNPKKQLIRLPSPTSPYGLRVQLVPGSLAAKGGVLYTNYPVNGGKYERTQFNKVNFSNDHVTECYCDLLIKQAGTFQYYVEYDAPQSSNEPSDQKTRVKSKLGYFLVAPNLTINSAKGKKHLPLDGVVLQSIIPKWLGPISQWADQIKGIAELGYNMLHFVPLQQRGMSNSPYSIYDQLALSDDLFDQKLDEKTKFNQLKKVLRGIEENYGVLGLTDVVYNHTANNSEWLQRHPEAGYNLVNSPHLIPAFELDTALLEYSARLGEYGIPTKVENENNLNQVVDGVRPYAINRVKLWEFYIIDTKQASEELRQAIEKNTKPDGIYDGKNLSYTSVKERAELLIKDALYVEKIGGRFGKKINTSVALALLSSVFGKPVDSSIADDVIRHYEEILSDVNLVFYKKYDEDTVAIIENIRNQARYQRLEENGPKMGEINSENPLIQTYFTRLPENEITKKFPKEACALANNGWIWGADPLVDFASEGDNYLRREVIVWADCVKLRYGKSKEDNPWLWDHMAKYTESMAHLFQGFRIDNCHSTPIHVAEYLLDTARRIRPDLYVLAELFTGAEDKDRIFVNRLGINSLIREAMQAWDAHELSRLVHRHGGLPVGSMYFDCLPKESVTDVGKGKVPCTIIPLAGELPHALFMDCTHDNETPNQKRMAEDTLPNAALVAMASCAIGSVKGYDEVYPRLLDLVGESRRYKKTEDPLNTGIGKSKKILQELHRQMAREGYREVHVHHENQYVMVHRQHPDTHDGYFMIAHTAFANSEERSWVAPVKLRGTKAESIFCHRLVVKNRKPEQNAEYLAGLDTVLEELPAPQLVEGSDEHGAYTEVIFPENFTRGSVMLMKTSLTSTPSGITEKLSSGIKQAVSKLGLLELNVALYRCDEEERDILNQDGTYNIPNYGQLPYCGLEGFISVLKPIMKNSDLGHPFCGHLRDGQWALNYVVGRLEKYSERYPNLHDLCNWFKEKFDIIRQFPNFLLPKYFASVIHTAYQACRERAIEQMSPFVRNGDDFVKSLALTSVQMYSVVGTTSLHPTKPGPCLAAGLPHFAVRHMRCWGRDVFIALRGLMMVTGNFEGAKEHILAFAGSLKHGQIPNLLDSLRKPRYNARDSTWWFLQAIQDYCNLAPNGIELLKESVPRRFPKTDEYVESDDPLAYSYSSTIIEIIQEILERHANGIHFREWNAGPNLDHSMSNEGFQVDIATDWKTGLIHGGSQFNCGTWMDKMGESPRAGTVGVPATPRDGATIEIIALLKSTLRWLLNLSASGKYPHKGVQVQDENGTRMVTFRQWNDLIQKSFEEHFYVPSDESEDSQYKIEPSLVKRRGIYKDTYGSSKKYTDYDFRPNFGIAINVAPELFNPKHALTALENARVVLLGPLGMRTLDPSDNEYRGDYDNGNDSYDRSVARGFNYHQGPEWVWVFGYYLKAYFTYKLKNTKEDVNDLIYTVLRHLVPHRKEVETSKWAGLPELTNSNGSFCYGSCPTQAWSSGAVLDVLRELHLNVKN</sequence>
<feature type="domain" description="Eukaryotic glycogen debranching enzyme N-terminal" evidence="18">
    <location>
        <begin position="39"/>
        <end position="134"/>
    </location>
</feature>
<evidence type="ECO:0000313" key="22">
    <source>
        <dbReference type="Proteomes" id="UP000193498"/>
    </source>
</evidence>
<dbReference type="Pfam" id="PF14702">
    <property type="entry name" value="hGDE_central"/>
    <property type="match status" value="1"/>
</dbReference>
<evidence type="ECO:0000256" key="12">
    <source>
        <dbReference type="ARBA" id="ARBA00023056"/>
    </source>
</evidence>
<dbReference type="GO" id="GO:0005978">
    <property type="term" value="P:glycogen biosynthetic process"/>
    <property type="evidence" value="ECO:0007669"/>
    <property type="project" value="UniProtKB-KW"/>
</dbReference>
<dbReference type="InParanoid" id="A0A1Y1XPH5"/>
<evidence type="ECO:0000256" key="1">
    <source>
        <dbReference type="ARBA" id="ARBA00000439"/>
    </source>
</evidence>
<evidence type="ECO:0000313" key="21">
    <source>
        <dbReference type="EMBL" id="ORX87631.1"/>
    </source>
</evidence>
<dbReference type="Gene3D" id="1.50.10.10">
    <property type="match status" value="1"/>
</dbReference>
<dbReference type="GO" id="GO:0005980">
    <property type="term" value="P:glycogen catabolic process"/>
    <property type="evidence" value="ECO:0007669"/>
    <property type="project" value="InterPro"/>
</dbReference>
<dbReference type="InterPro" id="IPR012341">
    <property type="entry name" value="6hp_glycosidase-like_sf"/>
</dbReference>
<dbReference type="NCBIfam" id="TIGR01531">
    <property type="entry name" value="glyc_debranch"/>
    <property type="match status" value="1"/>
</dbReference>
<evidence type="ECO:0000256" key="4">
    <source>
        <dbReference type="ARBA" id="ARBA00004496"/>
    </source>
</evidence>
<comment type="catalytic activity">
    <reaction evidence="1">
        <text>Transfers a segment of a (1-&gt;4)-alpha-D-glucan to a new position in an acceptor, which may be glucose or a (1-&gt;4)-alpha-D-glucan.</text>
        <dbReference type="EC" id="2.4.1.25"/>
    </reaction>
</comment>
<comment type="function">
    <text evidence="3">Multifunctional enzyme acting as 1,4-alpha-D-glucan:1,4-alpha-D-glucan 4-alpha-D-glycosyltransferase and amylo-1,6-glucosidase in glycogen degradation.</text>
</comment>
<dbReference type="InterPro" id="IPR032790">
    <property type="entry name" value="GDE_C"/>
</dbReference>
<feature type="domain" description="Glycogen debranching enzyme glucanotransferase" evidence="19">
    <location>
        <begin position="140"/>
        <end position="577"/>
    </location>
</feature>
<evidence type="ECO:0000256" key="2">
    <source>
        <dbReference type="ARBA" id="ARBA00000927"/>
    </source>
</evidence>
<dbReference type="SUPFAM" id="SSF48208">
    <property type="entry name" value="Six-hairpin glycosidases"/>
    <property type="match status" value="1"/>
</dbReference>
<dbReference type="InterPro" id="IPR008928">
    <property type="entry name" value="6-hairpin_glycosidase_sf"/>
</dbReference>
<comment type="caution">
    <text evidence="21">The sequence shown here is derived from an EMBL/GenBank/DDBJ whole genome shotgun (WGS) entry which is preliminary data.</text>
</comment>
<keyword evidence="14" id="KW-0326">Glycosidase</keyword>
<dbReference type="STRING" id="1314790.A0A1Y1XPH5"/>
<feature type="domain" description="Glycogen debranching enzyme central" evidence="20">
    <location>
        <begin position="730"/>
        <end position="969"/>
    </location>
</feature>
<dbReference type="CDD" id="cd11327">
    <property type="entry name" value="AmyAc_Glg_debranch_2"/>
    <property type="match status" value="1"/>
</dbReference>
<protein>
    <recommendedName>
        <fullName evidence="7">Glycogen debranching enzyme</fullName>
        <ecNumber evidence="5">2.4.1.25</ecNumber>
        <ecNumber evidence="6">3.2.1.33</ecNumber>
    </recommendedName>
    <alternativeName>
        <fullName evidence="16">Glycogen debrancher</fullName>
    </alternativeName>
</protein>
<dbReference type="Proteomes" id="UP000193498">
    <property type="component" value="Unassembled WGS sequence"/>
</dbReference>
<organism evidence="21 22">
    <name type="scientific">Basidiobolus meristosporus CBS 931.73</name>
    <dbReference type="NCBI Taxonomy" id="1314790"/>
    <lineage>
        <taxon>Eukaryota</taxon>
        <taxon>Fungi</taxon>
        <taxon>Fungi incertae sedis</taxon>
        <taxon>Zoopagomycota</taxon>
        <taxon>Entomophthoromycotina</taxon>
        <taxon>Basidiobolomycetes</taxon>
        <taxon>Basidiobolales</taxon>
        <taxon>Basidiobolaceae</taxon>
        <taxon>Basidiobolus</taxon>
    </lineage>
</organism>
<dbReference type="Pfam" id="PF06202">
    <property type="entry name" value="GDE_C"/>
    <property type="match status" value="1"/>
</dbReference>
<name>A0A1Y1XPH5_9FUNG</name>
<dbReference type="EC" id="2.4.1.25" evidence="5"/>
<dbReference type="Pfam" id="PF14701">
    <property type="entry name" value="hDGE_amylase"/>
    <property type="match status" value="1"/>
</dbReference>
<dbReference type="EMBL" id="MCFE01000550">
    <property type="protein sequence ID" value="ORX87631.1"/>
    <property type="molecule type" value="Genomic_DNA"/>
</dbReference>
<evidence type="ECO:0000256" key="9">
    <source>
        <dbReference type="ARBA" id="ARBA00022676"/>
    </source>
</evidence>
<evidence type="ECO:0000256" key="13">
    <source>
        <dbReference type="ARBA" id="ARBA00023268"/>
    </source>
</evidence>
<evidence type="ECO:0000256" key="14">
    <source>
        <dbReference type="ARBA" id="ARBA00023295"/>
    </source>
</evidence>
<proteinExistence type="inferred from homology"/>
<gene>
    <name evidence="21" type="ORF">K493DRAFT_359832</name>
</gene>
<accession>A0A1Y1XPH5</accession>
<dbReference type="InterPro" id="IPR032792">
    <property type="entry name" value="AGL_glucanoTrfase"/>
</dbReference>
<dbReference type="EC" id="3.2.1.33" evidence="6"/>
<dbReference type="GO" id="GO:0004134">
    <property type="term" value="F:4-alpha-glucanotransferase activity"/>
    <property type="evidence" value="ECO:0007669"/>
    <property type="project" value="UniProtKB-EC"/>
</dbReference>
<evidence type="ECO:0000256" key="5">
    <source>
        <dbReference type="ARBA" id="ARBA00012560"/>
    </source>
</evidence>
<evidence type="ECO:0000256" key="16">
    <source>
        <dbReference type="ARBA" id="ARBA00031477"/>
    </source>
</evidence>
<dbReference type="SUPFAM" id="SSF51445">
    <property type="entry name" value="(Trans)glycosidases"/>
    <property type="match status" value="1"/>
</dbReference>
<evidence type="ECO:0000259" key="18">
    <source>
        <dbReference type="Pfam" id="PF14699"/>
    </source>
</evidence>
<dbReference type="InterPro" id="IPR032788">
    <property type="entry name" value="AGL_central"/>
</dbReference>
<evidence type="ECO:0000256" key="8">
    <source>
        <dbReference type="ARBA" id="ARBA00022490"/>
    </source>
</evidence>
<keyword evidence="10" id="KW-0808">Transferase</keyword>
<keyword evidence="11 21" id="KW-0378">Hydrolase</keyword>
<dbReference type="FunFam" id="3.20.20.80:FF:000242">
    <property type="entry name" value="Glycogen debranching enzyme Gdb1, putative"/>
    <property type="match status" value="1"/>
</dbReference>
<comment type="catalytic activity">
    <reaction evidence="2">
        <text>Hydrolysis of (1-&gt;6)-alpha-D-glucosidic branch linkages in glycogen phosphorylase limit dextrin.</text>
        <dbReference type="EC" id="3.2.1.33"/>
    </reaction>
</comment>
<evidence type="ECO:0000259" key="19">
    <source>
        <dbReference type="Pfam" id="PF14701"/>
    </source>
</evidence>
<evidence type="ECO:0000256" key="6">
    <source>
        <dbReference type="ARBA" id="ARBA00012778"/>
    </source>
</evidence>
<keyword evidence="8" id="KW-0963">Cytoplasm</keyword>
<dbReference type="OrthoDB" id="10248904at2759"/>
<feature type="domain" description="Glycogen debranching enzyme C-terminal" evidence="17">
    <location>
        <begin position="1057"/>
        <end position="1511"/>
    </location>
</feature>
<dbReference type="Gene3D" id="3.20.20.80">
    <property type="entry name" value="Glycosidases"/>
    <property type="match status" value="2"/>
</dbReference>
<dbReference type="FunFam" id="3.20.20.80:FF:000070">
    <property type="entry name" value="GDB1p Glycogen debranching enzyme"/>
    <property type="match status" value="1"/>
</dbReference>
<evidence type="ECO:0000256" key="11">
    <source>
        <dbReference type="ARBA" id="ARBA00022801"/>
    </source>
</evidence>
<evidence type="ECO:0000256" key="3">
    <source>
        <dbReference type="ARBA" id="ARBA00003530"/>
    </source>
</evidence>
<keyword evidence="9" id="KW-0328">Glycosyltransferase</keyword>
<dbReference type="GO" id="GO:0004135">
    <property type="term" value="F:amylo-alpha-1,6-glucosidase activity"/>
    <property type="evidence" value="ECO:0007669"/>
    <property type="project" value="UniProtKB-EC"/>
</dbReference>
<keyword evidence="22" id="KW-1185">Reference proteome</keyword>
<comment type="subcellular location">
    <subcellularLocation>
        <location evidence="4">Cytoplasm</location>
    </subcellularLocation>
</comment>
<dbReference type="PANTHER" id="PTHR10569">
    <property type="entry name" value="GLYCOGEN DEBRANCHING ENZYME"/>
    <property type="match status" value="1"/>
</dbReference>
<dbReference type="InterPro" id="IPR029436">
    <property type="entry name" value="AGL_euk_N"/>
</dbReference>
<evidence type="ECO:0000256" key="15">
    <source>
        <dbReference type="ARBA" id="ARBA00025780"/>
    </source>
</evidence>
<keyword evidence="13" id="KW-0511">Multifunctional enzyme</keyword>
<dbReference type="InterPro" id="IPR017853">
    <property type="entry name" value="GH"/>
</dbReference>
<comment type="similarity">
    <text evidence="15">Belongs to the glycogen debranching enzyme family.</text>
</comment>
<evidence type="ECO:0000259" key="20">
    <source>
        <dbReference type="Pfam" id="PF14702"/>
    </source>
</evidence>
<dbReference type="InterPro" id="IPR006421">
    <property type="entry name" value="Glycogen_debranch_met"/>
</dbReference>
<evidence type="ECO:0000256" key="10">
    <source>
        <dbReference type="ARBA" id="ARBA00022679"/>
    </source>
</evidence>
<dbReference type="FunFam" id="1.50.10.10:FF:000039">
    <property type="entry name" value="Glycogen debranching enzyme Gdb1, putative"/>
    <property type="match status" value="1"/>
</dbReference>
<dbReference type="GO" id="GO:0005737">
    <property type="term" value="C:cytoplasm"/>
    <property type="evidence" value="ECO:0007669"/>
    <property type="project" value="UniProtKB-SubCell"/>
</dbReference>
<dbReference type="PANTHER" id="PTHR10569:SF2">
    <property type="entry name" value="GLYCOGEN DEBRANCHING ENZYME"/>
    <property type="match status" value="1"/>
</dbReference>
<evidence type="ECO:0000259" key="17">
    <source>
        <dbReference type="Pfam" id="PF06202"/>
    </source>
</evidence>
<dbReference type="Pfam" id="PF14699">
    <property type="entry name" value="hGDE_N"/>
    <property type="match status" value="1"/>
</dbReference>
<reference evidence="21 22" key="1">
    <citation type="submission" date="2016-07" db="EMBL/GenBank/DDBJ databases">
        <title>Pervasive Adenine N6-methylation of Active Genes in Fungi.</title>
        <authorList>
            <consortium name="DOE Joint Genome Institute"/>
            <person name="Mondo S.J."/>
            <person name="Dannebaum R.O."/>
            <person name="Kuo R.C."/>
            <person name="Labutti K."/>
            <person name="Haridas S."/>
            <person name="Kuo A."/>
            <person name="Salamov A."/>
            <person name="Ahrendt S.R."/>
            <person name="Lipzen A."/>
            <person name="Sullivan W."/>
            <person name="Andreopoulos W.B."/>
            <person name="Clum A."/>
            <person name="Lindquist E."/>
            <person name="Daum C."/>
            <person name="Ramamoorthy G.K."/>
            <person name="Gryganskyi A."/>
            <person name="Culley D."/>
            <person name="Magnuson J.K."/>
            <person name="James T.Y."/>
            <person name="O'Malley M.A."/>
            <person name="Stajich J.E."/>
            <person name="Spatafora J.W."/>
            <person name="Visel A."/>
            <person name="Grigoriev I.V."/>
        </authorList>
    </citation>
    <scope>NUCLEOTIDE SEQUENCE [LARGE SCALE GENOMIC DNA]</scope>
    <source>
        <strain evidence="21 22">CBS 931.73</strain>
    </source>
</reference>